<dbReference type="EMBL" id="JAWDET010000006">
    <property type="protein sequence ID" value="MDU0240316.1"/>
    <property type="molecule type" value="Genomic_DNA"/>
</dbReference>
<dbReference type="InterPro" id="IPR051531">
    <property type="entry name" value="N-acetyltransferase"/>
</dbReference>
<dbReference type="Proteomes" id="UP001199363">
    <property type="component" value="Unassembled WGS sequence"/>
</dbReference>
<keyword evidence="4" id="KW-0012">Acyltransferase</keyword>
<reference evidence="7 8" key="1">
    <citation type="submission" date="2018-08" db="EMBL/GenBank/DDBJ databases">
        <title>A genome reference for cultivated species of the human gut microbiota.</title>
        <authorList>
            <person name="Zou Y."/>
            <person name="Xue W."/>
            <person name="Luo G."/>
        </authorList>
    </citation>
    <scope>NUCLEOTIDE SEQUENCE [LARGE SCALE GENOMIC DNA]</scope>
    <source>
        <strain evidence="6 8">AF12-25</strain>
        <strain evidence="5 7">OM08-13BH</strain>
    </source>
</reference>
<dbReference type="EMBL" id="QSAI01000001">
    <property type="protein sequence ID" value="RGW50720.1"/>
    <property type="molecule type" value="Genomic_DNA"/>
</dbReference>
<name>A0A3E4HHE6_PHOVU</name>
<keyword evidence="1" id="KW-0802">TPR repeat</keyword>
<dbReference type="EMBL" id="JAJCQG010000021">
    <property type="protein sequence ID" value="MCB7280975.1"/>
    <property type="molecule type" value="Genomic_DNA"/>
</dbReference>
<dbReference type="Proteomes" id="UP000261003">
    <property type="component" value="Unassembled WGS sequence"/>
</dbReference>
<organism evidence="4 9">
    <name type="scientific">Phocaeicola vulgatus</name>
    <name type="common">Bacteroides vulgatus</name>
    <dbReference type="NCBI Taxonomy" id="821"/>
    <lineage>
        <taxon>Bacteria</taxon>
        <taxon>Pseudomonadati</taxon>
        <taxon>Bacteroidota</taxon>
        <taxon>Bacteroidia</taxon>
        <taxon>Bacteroidales</taxon>
        <taxon>Bacteroidaceae</taxon>
        <taxon>Phocaeicola</taxon>
    </lineage>
</organism>
<evidence type="ECO:0000313" key="9">
    <source>
        <dbReference type="Proteomes" id="UP001181239"/>
    </source>
</evidence>
<dbReference type="AlphaFoldDB" id="A0A3E4HHE6"/>
<evidence type="ECO:0000313" key="6">
    <source>
        <dbReference type="EMBL" id="RGW50720.1"/>
    </source>
</evidence>
<dbReference type="PANTHER" id="PTHR43792">
    <property type="entry name" value="GNAT FAMILY, PUTATIVE (AFU_ORTHOLOGUE AFUA_3G00765)-RELATED-RELATED"/>
    <property type="match status" value="1"/>
</dbReference>
<comment type="caution">
    <text evidence="4">The sequence shown here is derived from an EMBL/GenBank/DDBJ whole genome shotgun (WGS) entry which is preliminary data.</text>
</comment>
<feature type="domain" description="N-acetyltransferase" evidence="2">
    <location>
        <begin position="23"/>
        <end position="175"/>
    </location>
</feature>
<dbReference type="SMART" id="SM00028">
    <property type="entry name" value="TPR"/>
    <property type="match status" value="2"/>
</dbReference>
<keyword evidence="4" id="KW-0808">Transferase</keyword>
<evidence type="ECO:0000313" key="5">
    <source>
        <dbReference type="EMBL" id="RGM45982.1"/>
    </source>
</evidence>
<evidence type="ECO:0000313" key="4">
    <source>
        <dbReference type="EMBL" id="MDU0240316.1"/>
    </source>
</evidence>
<dbReference type="EMBL" id="QSTG01000006">
    <property type="protein sequence ID" value="RGM45982.1"/>
    <property type="molecule type" value="Genomic_DNA"/>
</dbReference>
<dbReference type="EC" id="2.3.1.-" evidence="4"/>
<proteinExistence type="predicted"/>
<dbReference type="GO" id="GO:0016747">
    <property type="term" value="F:acyltransferase activity, transferring groups other than amino-acyl groups"/>
    <property type="evidence" value="ECO:0007669"/>
    <property type="project" value="InterPro"/>
</dbReference>
<reference evidence="3" key="2">
    <citation type="submission" date="2021-10" db="EMBL/GenBank/DDBJ databases">
        <title>Collection of gut derived symbiotic bacterial strains cultured from healthy donors.</title>
        <authorList>
            <person name="Lin H."/>
            <person name="Littmann E."/>
            <person name="Kohout C."/>
            <person name="Pamer E.G."/>
        </authorList>
    </citation>
    <scope>NUCLEOTIDE SEQUENCE</scope>
    <source>
        <strain evidence="3">DFI.1.167</strain>
    </source>
</reference>
<dbReference type="RefSeq" id="WP_009275689.1">
    <property type="nucleotide sequence ID" value="NZ_DAWDIY010000012.1"/>
</dbReference>
<dbReference type="Gene3D" id="1.25.40.10">
    <property type="entry name" value="Tetratricopeptide repeat domain"/>
    <property type="match status" value="1"/>
</dbReference>
<dbReference type="PROSITE" id="PS51186">
    <property type="entry name" value="GNAT"/>
    <property type="match status" value="1"/>
</dbReference>
<dbReference type="InterPro" id="IPR019734">
    <property type="entry name" value="TPR_rpt"/>
</dbReference>
<protein>
    <submittedName>
        <fullName evidence="4">GNAT family N-acetyltransferase</fullName>
        <ecNumber evidence="4">2.3.1.-</ecNumber>
    </submittedName>
</protein>
<sequence length="272" mass="31570">MAIPNIIECGICSLLPVNSNNVWFIEELFRYEDVKKYYVLRKDHAENIKAFCRYIVNANIQRESLNFIIFNNNGEEVGFISAEPVMNRTTNMPVWNVGYAVHPSHRHHGYASSALNGLTNFLLQNFSFQQVILDISMDNEPSQRVAEKCGFTKPNDRTGIIDIEHMEVGMRLKWYKQLSGNRTVYFNQAVHYYRQKLYTESIDAFQKALNEPYIPNTPFTDAQIYSNMGMALSSVRRYREAFQSLKKAQSLGLNNPSIEKELRWLRDNVGLF</sequence>
<dbReference type="Gene3D" id="3.40.630.30">
    <property type="match status" value="1"/>
</dbReference>
<gene>
    <name evidence="6" type="ORF">DWV70_00530</name>
    <name evidence="5" type="ORF">DXC16_05425</name>
    <name evidence="3" type="ORF">LI282_07990</name>
    <name evidence="4" type="ORF">RVH43_06670</name>
</gene>
<dbReference type="InterPro" id="IPR016181">
    <property type="entry name" value="Acyl_CoA_acyltransferase"/>
</dbReference>
<evidence type="ECO:0000313" key="8">
    <source>
        <dbReference type="Proteomes" id="UP000285469"/>
    </source>
</evidence>
<dbReference type="SUPFAM" id="SSF55729">
    <property type="entry name" value="Acyl-CoA N-acyltransferases (Nat)"/>
    <property type="match status" value="1"/>
</dbReference>
<evidence type="ECO:0000313" key="7">
    <source>
        <dbReference type="Proteomes" id="UP000261003"/>
    </source>
</evidence>
<feature type="repeat" description="TPR" evidence="1">
    <location>
        <begin position="222"/>
        <end position="255"/>
    </location>
</feature>
<dbReference type="PROSITE" id="PS50005">
    <property type="entry name" value="TPR"/>
    <property type="match status" value="1"/>
</dbReference>
<dbReference type="InterPro" id="IPR000182">
    <property type="entry name" value="GNAT_dom"/>
</dbReference>
<dbReference type="Proteomes" id="UP001181239">
    <property type="component" value="Unassembled WGS sequence"/>
</dbReference>
<dbReference type="SUPFAM" id="SSF48452">
    <property type="entry name" value="TPR-like"/>
    <property type="match status" value="1"/>
</dbReference>
<dbReference type="CDD" id="cd04301">
    <property type="entry name" value="NAT_SF"/>
    <property type="match status" value="1"/>
</dbReference>
<dbReference type="InterPro" id="IPR011990">
    <property type="entry name" value="TPR-like_helical_dom_sf"/>
</dbReference>
<evidence type="ECO:0000256" key="1">
    <source>
        <dbReference type="PROSITE-ProRule" id="PRU00339"/>
    </source>
</evidence>
<accession>A0A3E4HHE6</accession>
<dbReference type="Proteomes" id="UP000285469">
    <property type="component" value="Unassembled WGS sequence"/>
</dbReference>
<evidence type="ECO:0000313" key="3">
    <source>
        <dbReference type="EMBL" id="MCB7280975.1"/>
    </source>
</evidence>
<reference evidence="4" key="3">
    <citation type="submission" date="2023-10" db="EMBL/GenBank/DDBJ databases">
        <title>Genome of Potential pathogenic bacteria in Crohn's disease.</title>
        <authorList>
            <person name="Rodriguez-Palacios A."/>
        </authorList>
    </citation>
    <scope>NUCLEOTIDE SEQUENCE</scope>
    <source>
        <strain evidence="4">CavFT-hAR11</strain>
    </source>
</reference>
<evidence type="ECO:0000259" key="2">
    <source>
        <dbReference type="PROSITE" id="PS51186"/>
    </source>
</evidence>
<dbReference type="Pfam" id="PF13302">
    <property type="entry name" value="Acetyltransf_3"/>
    <property type="match status" value="1"/>
</dbReference>